<feature type="non-terminal residue" evidence="1">
    <location>
        <position position="1"/>
    </location>
</feature>
<feature type="non-terminal residue" evidence="1">
    <location>
        <position position="286"/>
    </location>
</feature>
<dbReference type="EMBL" id="CAJVPT010048300">
    <property type="protein sequence ID" value="CAG8741805.1"/>
    <property type="molecule type" value="Genomic_DNA"/>
</dbReference>
<comment type="caution">
    <text evidence="1">The sequence shown here is derived from an EMBL/GenBank/DDBJ whole genome shotgun (WGS) entry which is preliminary data.</text>
</comment>
<sequence>LVAKWEAAPYVTHSGSTADDHKIDASSSVLNWLRPPVGVYIPVTLDPSLLSTKLDPLPLPHPDCLRSPKVSESLATTLRENTLTLSPQPADAIMEPFDLWIATYDDKQLRPYGQVPESEEFSRRSSNSHTQLNPALLAMSQPSTSPTSSTLVSPEGSPPLGMRHLLVTLRRIEVDFKITNWEMQARSSVISMTFSPPPEIGGLVFRVDIPGKWWNEMRLTPEDVRGALRKEVVARLQGRLPEEVFVREYVKSLRADLEHCVHTLPVACFDFSLILPNTANGSGDLT</sequence>
<dbReference type="Proteomes" id="UP000789525">
    <property type="component" value="Unassembled WGS sequence"/>
</dbReference>
<keyword evidence="2" id="KW-1185">Reference proteome</keyword>
<accession>A0ACA9Q9D6</accession>
<protein>
    <submittedName>
        <fullName evidence="1">1084_t:CDS:1</fullName>
    </submittedName>
</protein>
<proteinExistence type="predicted"/>
<evidence type="ECO:0000313" key="1">
    <source>
        <dbReference type="EMBL" id="CAG8741805.1"/>
    </source>
</evidence>
<reference evidence="1" key="1">
    <citation type="submission" date="2021-06" db="EMBL/GenBank/DDBJ databases">
        <authorList>
            <person name="Kallberg Y."/>
            <person name="Tangrot J."/>
            <person name="Rosling A."/>
        </authorList>
    </citation>
    <scope>NUCLEOTIDE SEQUENCE</scope>
    <source>
        <strain evidence="1">CL356</strain>
    </source>
</reference>
<organism evidence="1 2">
    <name type="scientific">Acaulospora colombiana</name>
    <dbReference type="NCBI Taxonomy" id="27376"/>
    <lineage>
        <taxon>Eukaryota</taxon>
        <taxon>Fungi</taxon>
        <taxon>Fungi incertae sedis</taxon>
        <taxon>Mucoromycota</taxon>
        <taxon>Glomeromycotina</taxon>
        <taxon>Glomeromycetes</taxon>
        <taxon>Diversisporales</taxon>
        <taxon>Acaulosporaceae</taxon>
        <taxon>Acaulospora</taxon>
    </lineage>
</organism>
<gene>
    <name evidence="1" type="ORF">ACOLOM_LOCUS12219</name>
</gene>
<evidence type="ECO:0000313" key="2">
    <source>
        <dbReference type="Proteomes" id="UP000789525"/>
    </source>
</evidence>
<name>A0ACA9Q9D6_9GLOM</name>